<gene>
    <name evidence="3" type="ORF">N0V93_008530</name>
</gene>
<dbReference type="OrthoDB" id="10514182at2759"/>
<reference evidence="3" key="1">
    <citation type="submission" date="2022-10" db="EMBL/GenBank/DDBJ databases">
        <title>Tapping the CABI collections for fungal endophytes: first genome assemblies for Collariella, Neodidymelliopsis, Ascochyta clinopodiicola, Didymella pomorum, Didymosphaeria variabile, Neocosmospora piperis and Neocucurbitaria cava.</title>
        <authorList>
            <person name="Hill R."/>
        </authorList>
    </citation>
    <scope>NUCLEOTIDE SEQUENCE</scope>
    <source>
        <strain evidence="3">IMI 355082</strain>
    </source>
</reference>
<keyword evidence="2" id="KW-0472">Membrane</keyword>
<dbReference type="EMBL" id="JAPEVB010000005">
    <property type="protein sequence ID" value="KAJ4387927.1"/>
    <property type="molecule type" value="Genomic_DNA"/>
</dbReference>
<feature type="compositionally biased region" description="Polar residues" evidence="1">
    <location>
        <begin position="170"/>
        <end position="201"/>
    </location>
</feature>
<keyword evidence="2" id="KW-1133">Transmembrane helix</keyword>
<evidence type="ECO:0000313" key="3">
    <source>
        <dbReference type="EMBL" id="KAJ4387927.1"/>
    </source>
</evidence>
<evidence type="ECO:0000256" key="2">
    <source>
        <dbReference type="SAM" id="Phobius"/>
    </source>
</evidence>
<protein>
    <submittedName>
        <fullName evidence="3">Uncharacterized protein</fullName>
    </submittedName>
</protein>
<feature type="transmembrane region" description="Helical" evidence="2">
    <location>
        <begin position="12"/>
        <end position="40"/>
    </location>
</feature>
<name>A0A9W8YQH0_9PEZI</name>
<feature type="region of interest" description="Disordered" evidence="1">
    <location>
        <begin position="133"/>
        <end position="201"/>
    </location>
</feature>
<feature type="compositionally biased region" description="Pro residues" evidence="1">
    <location>
        <begin position="139"/>
        <end position="154"/>
    </location>
</feature>
<dbReference type="AlphaFoldDB" id="A0A9W8YQH0"/>
<evidence type="ECO:0000313" key="4">
    <source>
        <dbReference type="Proteomes" id="UP001140453"/>
    </source>
</evidence>
<keyword evidence="4" id="KW-1185">Reference proteome</keyword>
<evidence type="ECO:0000256" key="1">
    <source>
        <dbReference type="SAM" id="MobiDB-lite"/>
    </source>
</evidence>
<accession>A0A9W8YQH0</accession>
<comment type="caution">
    <text evidence="3">The sequence shown here is derived from an EMBL/GenBank/DDBJ whole genome shotgun (WGS) entry which is preliminary data.</text>
</comment>
<keyword evidence="2" id="KW-0812">Transmembrane</keyword>
<feature type="region of interest" description="Disordered" evidence="1">
    <location>
        <begin position="250"/>
        <end position="273"/>
    </location>
</feature>
<organism evidence="3 4">
    <name type="scientific">Gnomoniopsis smithogilvyi</name>
    <dbReference type="NCBI Taxonomy" id="1191159"/>
    <lineage>
        <taxon>Eukaryota</taxon>
        <taxon>Fungi</taxon>
        <taxon>Dikarya</taxon>
        <taxon>Ascomycota</taxon>
        <taxon>Pezizomycotina</taxon>
        <taxon>Sordariomycetes</taxon>
        <taxon>Sordariomycetidae</taxon>
        <taxon>Diaporthales</taxon>
        <taxon>Gnomoniaceae</taxon>
        <taxon>Gnomoniopsis</taxon>
    </lineage>
</organism>
<proteinExistence type="predicted"/>
<dbReference type="Proteomes" id="UP001140453">
    <property type="component" value="Unassembled WGS sequence"/>
</dbReference>
<sequence>MAPVSQNPTPNSWSVIAIIFIALFVLLLFTCSLVIGYLYYQKKQRKNTNPYPYGSEDWLDFERVAASQVERDALVIANLDARVAVQEQYNREADRMIELLDRSQKHLTLQLRDEQRKSEPVNPEVLQRIYDDIHRPLEPPRPSLPPLAPKPSPTERPACPASPGAVASCPPTTQPTSLLAQSVVSSPSATPPGSLQQPVNQRTPVLLQTTKLRNIMRSNSRPGPARPVRFVEHSVKPSSVSLLDPAGFEDIGLSDGDEPVPTVGRKPSTFRLH</sequence>